<dbReference type="PANTHER" id="PTHR42791">
    <property type="entry name" value="GNAT FAMILY ACETYLTRANSFERASE"/>
    <property type="match status" value="1"/>
</dbReference>
<dbReference type="Pfam" id="PF13508">
    <property type="entry name" value="Acetyltransf_7"/>
    <property type="match status" value="1"/>
</dbReference>
<keyword evidence="3" id="KW-1185">Reference proteome</keyword>
<sequence>MPKELCEAVSRGTVMWGKVLDMVATHPDYQRQGAASMLVQRGCDLADVKGSGTYVSASKNGASRYAKFGFVDYSNAGQETTVIVRRGQSQVFSNSQKYCIEKSSC</sequence>
<dbReference type="SUPFAM" id="SSF55729">
    <property type="entry name" value="Acyl-CoA N-acyltransferases (Nat)"/>
    <property type="match status" value="1"/>
</dbReference>
<keyword evidence="2" id="KW-0012">Acyltransferase</keyword>
<proteinExistence type="predicted"/>
<name>A0A0G4P1Q1_PENC3</name>
<evidence type="ECO:0000313" key="3">
    <source>
        <dbReference type="Proteomes" id="UP000053732"/>
    </source>
</evidence>
<dbReference type="InterPro" id="IPR000182">
    <property type="entry name" value="GNAT_dom"/>
</dbReference>
<keyword evidence="2" id="KW-0808">Transferase</keyword>
<dbReference type="PANTHER" id="PTHR42791:SF1">
    <property type="entry name" value="N-ACETYLTRANSFERASE DOMAIN-CONTAINING PROTEIN"/>
    <property type="match status" value="1"/>
</dbReference>
<evidence type="ECO:0000259" key="1">
    <source>
        <dbReference type="Pfam" id="PF13508"/>
    </source>
</evidence>
<feature type="domain" description="N-acetyltransferase" evidence="1">
    <location>
        <begin position="21"/>
        <end position="71"/>
    </location>
</feature>
<evidence type="ECO:0000313" key="2">
    <source>
        <dbReference type="EMBL" id="CRL20251.1"/>
    </source>
</evidence>
<dbReference type="Proteomes" id="UP000053732">
    <property type="component" value="Unassembled WGS sequence"/>
</dbReference>
<dbReference type="AlphaFoldDB" id="A0A0G4P1Q1"/>
<accession>A0A0G4P1Q1</accession>
<dbReference type="InterPro" id="IPR016181">
    <property type="entry name" value="Acyl_CoA_acyltransferase"/>
</dbReference>
<organism evidence="2 3">
    <name type="scientific">Penicillium camemberti (strain FM 013)</name>
    <dbReference type="NCBI Taxonomy" id="1429867"/>
    <lineage>
        <taxon>Eukaryota</taxon>
        <taxon>Fungi</taxon>
        <taxon>Dikarya</taxon>
        <taxon>Ascomycota</taxon>
        <taxon>Pezizomycotina</taxon>
        <taxon>Eurotiomycetes</taxon>
        <taxon>Eurotiomycetidae</taxon>
        <taxon>Eurotiales</taxon>
        <taxon>Aspergillaceae</taxon>
        <taxon>Penicillium</taxon>
    </lineage>
</organism>
<dbReference type="STRING" id="1429867.A0A0G4P1Q1"/>
<dbReference type="InterPro" id="IPR052523">
    <property type="entry name" value="Trichothecene_AcTrans"/>
</dbReference>
<dbReference type="EMBL" id="HG793137">
    <property type="protein sequence ID" value="CRL20251.1"/>
    <property type="molecule type" value="Genomic_DNA"/>
</dbReference>
<dbReference type="Gene3D" id="3.40.630.30">
    <property type="match status" value="1"/>
</dbReference>
<reference evidence="2 3" key="1">
    <citation type="journal article" date="2014" name="Nat. Commun.">
        <title>Multiple recent horizontal transfers of a large genomic region in cheese making fungi.</title>
        <authorList>
            <person name="Cheeseman K."/>
            <person name="Ropars J."/>
            <person name="Renault P."/>
            <person name="Dupont J."/>
            <person name="Gouzy J."/>
            <person name="Branca A."/>
            <person name="Abraham A.L."/>
            <person name="Ceppi M."/>
            <person name="Conseiller E."/>
            <person name="Debuchy R."/>
            <person name="Malagnac F."/>
            <person name="Goarin A."/>
            <person name="Silar P."/>
            <person name="Lacoste S."/>
            <person name="Sallet E."/>
            <person name="Bensimon A."/>
            <person name="Giraud T."/>
            <person name="Brygoo Y."/>
        </authorList>
    </citation>
    <scope>NUCLEOTIDE SEQUENCE [LARGE SCALE GENOMIC DNA]</scope>
    <source>
        <strain evidence="3">FM 013</strain>
    </source>
</reference>
<dbReference type="CDD" id="cd04301">
    <property type="entry name" value="NAT_SF"/>
    <property type="match status" value="1"/>
</dbReference>
<protein>
    <submittedName>
        <fullName evidence="2">Acyl-CoA N-acyltransferase</fullName>
    </submittedName>
</protein>
<dbReference type="GO" id="GO:0016747">
    <property type="term" value="F:acyltransferase activity, transferring groups other than amino-acyl groups"/>
    <property type="evidence" value="ECO:0007669"/>
    <property type="project" value="InterPro"/>
</dbReference>
<gene>
    <name evidence="2" type="ORF">PCAMFM013_S004g000191</name>
</gene>